<proteinExistence type="predicted"/>
<dbReference type="AlphaFoldDB" id="A0A6J6TZW6"/>
<dbReference type="EMBL" id="CAEZZB010000133">
    <property type="protein sequence ID" value="CAB4752608.1"/>
    <property type="molecule type" value="Genomic_DNA"/>
</dbReference>
<evidence type="ECO:0000313" key="1">
    <source>
        <dbReference type="EMBL" id="CAB4752608.1"/>
    </source>
</evidence>
<name>A0A6J6TZW6_9ZZZZ</name>
<organism evidence="1">
    <name type="scientific">freshwater metagenome</name>
    <dbReference type="NCBI Taxonomy" id="449393"/>
    <lineage>
        <taxon>unclassified sequences</taxon>
        <taxon>metagenomes</taxon>
        <taxon>ecological metagenomes</taxon>
    </lineage>
</organism>
<reference evidence="1" key="1">
    <citation type="submission" date="2020-05" db="EMBL/GenBank/DDBJ databases">
        <authorList>
            <person name="Chiriac C."/>
            <person name="Salcher M."/>
            <person name="Ghai R."/>
            <person name="Kavagutti S V."/>
        </authorList>
    </citation>
    <scope>NUCLEOTIDE SEQUENCE</scope>
</reference>
<sequence>MATLEQVLSVVSEDEPKDFEFIIDVESRIAKIIRMQGRIEEADEIERRLKSVQEALADEPEA</sequence>
<protein>
    <submittedName>
        <fullName evidence="1">Unannotated protein</fullName>
    </submittedName>
</protein>
<accession>A0A6J6TZW6</accession>
<gene>
    <name evidence="1" type="ORF">UFOPK2816_00906</name>
</gene>